<protein>
    <recommendedName>
        <fullName evidence="3">DUF4218 domain-containing protein</fullName>
    </recommendedName>
</protein>
<organism evidence="2">
    <name type="scientific">Harpegnathos saltator</name>
    <name type="common">Jerdon's jumping ant</name>
    <dbReference type="NCBI Taxonomy" id="610380"/>
    <lineage>
        <taxon>Eukaryota</taxon>
        <taxon>Metazoa</taxon>
        <taxon>Ecdysozoa</taxon>
        <taxon>Arthropoda</taxon>
        <taxon>Hexapoda</taxon>
        <taxon>Insecta</taxon>
        <taxon>Pterygota</taxon>
        <taxon>Neoptera</taxon>
        <taxon>Endopterygota</taxon>
        <taxon>Hymenoptera</taxon>
        <taxon>Apocrita</taxon>
        <taxon>Aculeata</taxon>
        <taxon>Formicoidea</taxon>
        <taxon>Formicidae</taxon>
        <taxon>Ponerinae</taxon>
        <taxon>Ponerini</taxon>
        <taxon>Harpegnathos</taxon>
    </lineage>
</organism>
<feature type="non-terminal residue" evidence="1">
    <location>
        <position position="1"/>
    </location>
</feature>
<dbReference type="InParanoid" id="E2BAE5"/>
<dbReference type="Proteomes" id="UP000008237">
    <property type="component" value="Unassembled WGS sequence"/>
</dbReference>
<evidence type="ECO:0000313" key="1">
    <source>
        <dbReference type="EMBL" id="EFN87335.1"/>
    </source>
</evidence>
<dbReference type="AlphaFoldDB" id="E2BAE5"/>
<gene>
    <name evidence="1" type="ORF">EAI_08038</name>
</gene>
<reference evidence="1 2" key="1">
    <citation type="journal article" date="2010" name="Science">
        <title>Genomic comparison of the ants Camponotus floridanus and Harpegnathos saltator.</title>
        <authorList>
            <person name="Bonasio R."/>
            <person name="Zhang G."/>
            <person name="Ye C."/>
            <person name="Mutti N.S."/>
            <person name="Fang X."/>
            <person name="Qin N."/>
            <person name="Donahue G."/>
            <person name="Yang P."/>
            <person name="Li Q."/>
            <person name="Li C."/>
            <person name="Zhang P."/>
            <person name="Huang Z."/>
            <person name="Berger S.L."/>
            <person name="Reinberg D."/>
            <person name="Wang J."/>
            <person name="Liebig J."/>
        </authorList>
    </citation>
    <scope>NUCLEOTIDE SEQUENCE [LARGE SCALE GENOMIC DNA]</scope>
    <source>
        <strain evidence="1 2">R22 G/1</strain>
    </source>
</reference>
<proteinExistence type="predicted"/>
<feature type="non-terminal residue" evidence="1">
    <location>
        <position position="383"/>
    </location>
</feature>
<dbReference type="OMA" id="ANCILRI"/>
<sequence>VEPGEYIHFGLEESIVEVLLQFPNTSLPNQLEIDFNTDGCNLDKSGNIHIWPIQCRLANIRHTKPIIGIYRGASKPNNPNTFFEKFITDIKKIFNNGGISARGKKCSIILRCFIADAHAFILNHRSHISNKPCSKCKVSDTWCEGRNIFRGVNHLLRTNEEYVTCNDEDHHKEGRSPLESLPFGMVSQVPLEYMHLVCLGVMKKLLSAWVCGKYSRLSKLPARSISIMSKRLETLKTYCPSDFARRPKSLDTYTKYKATELRQFLLYTGPVVTYGILDQQLYTHFLFLHVAIKILVSTSPSEAYLKFADLALKKFVDRCESLYGATFNSYNIHGLLHLTDDVRQLDSLDSFSAFPYENNMTFFRKYCRKPNLPLQQIFKRMAE</sequence>
<dbReference type="STRING" id="610380.E2BAE5"/>
<dbReference type="EMBL" id="GL446710">
    <property type="protein sequence ID" value="EFN87335.1"/>
    <property type="molecule type" value="Genomic_DNA"/>
</dbReference>
<name>E2BAE5_HARSA</name>
<evidence type="ECO:0008006" key="3">
    <source>
        <dbReference type="Google" id="ProtNLM"/>
    </source>
</evidence>
<dbReference type="OrthoDB" id="7696619at2759"/>
<evidence type="ECO:0000313" key="2">
    <source>
        <dbReference type="Proteomes" id="UP000008237"/>
    </source>
</evidence>
<keyword evidence="2" id="KW-1185">Reference proteome</keyword>
<accession>E2BAE5</accession>
<dbReference type="PANTHER" id="PTHR33053">
    <property type="entry name" value="PROTEIN, PUTATIVE-RELATED"/>
    <property type="match status" value="1"/>
</dbReference>